<feature type="compositionally biased region" description="Low complexity" evidence="1">
    <location>
        <begin position="74"/>
        <end position="85"/>
    </location>
</feature>
<dbReference type="GO" id="GO:0031213">
    <property type="term" value="C:RSF complex"/>
    <property type="evidence" value="ECO:0007669"/>
    <property type="project" value="InterPro"/>
</dbReference>
<evidence type="ECO:0000313" key="2">
    <source>
        <dbReference type="EMBL" id="ELR19863.1"/>
    </source>
</evidence>
<feature type="region of interest" description="Disordered" evidence="1">
    <location>
        <begin position="416"/>
        <end position="444"/>
    </location>
</feature>
<reference evidence="2 3" key="1">
    <citation type="journal article" date="2013" name="Genome Biol.">
        <title>Genome of Acanthamoeba castellanii highlights extensive lateral gene transfer and early evolution of tyrosine kinase signaling.</title>
        <authorList>
            <person name="Clarke M."/>
            <person name="Lohan A.J."/>
            <person name="Liu B."/>
            <person name="Lagkouvardos I."/>
            <person name="Roy S."/>
            <person name="Zafar N."/>
            <person name="Bertelli C."/>
            <person name="Schilde C."/>
            <person name="Kianianmomeni A."/>
            <person name="Burglin T.R."/>
            <person name="Frech C."/>
            <person name="Turcotte B."/>
            <person name="Kopec K.O."/>
            <person name="Synnott J.M."/>
            <person name="Choo C."/>
            <person name="Paponov I."/>
            <person name="Finkler A."/>
            <person name="Soon Heng Tan C."/>
            <person name="Hutchins A.P."/>
            <person name="Weinmeier T."/>
            <person name="Rattei T."/>
            <person name="Chu J.S."/>
            <person name="Gimenez G."/>
            <person name="Irimia M."/>
            <person name="Rigden D.J."/>
            <person name="Fitzpatrick D.A."/>
            <person name="Lorenzo-Morales J."/>
            <person name="Bateman A."/>
            <person name="Chiu C.H."/>
            <person name="Tang P."/>
            <person name="Hegemann P."/>
            <person name="Fromm H."/>
            <person name="Raoult D."/>
            <person name="Greub G."/>
            <person name="Miranda-Saavedra D."/>
            <person name="Chen N."/>
            <person name="Nash P."/>
            <person name="Ginger M.L."/>
            <person name="Horn M."/>
            <person name="Schaap P."/>
            <person name="Caler L."/>
            <person name="Loftus B."/>
        </authorList>
    </citation>
    <scope>NUCLEOTIDE SEQUENCE [LARGE SCALE GENOMIC DNA]</scope>
    <source>
        <strain evidence="2 3">Neff</strain>
    </source>
</reference>
<feature type="compositionally biased region" description="Basic residues" evidence="1">
    <location>
        <begin position="508"/>
        <end position="517"/>
    </location>
</feature>
<feature type="compositionally biased region" description="Low complexity" evidence="1">
    <location>
        <begin position="46"/>
        <end position="58"/>
    </location>
</feature>
<name>L8H550_ACACF</name>
<dbReference type="STRING" id="1257118.L8H550"/>
<gene>
    <name evidence="2" type="ORF">ACA1_050000</name>
</gene>
<dbReference type="VEuPathDB" id="AmoebaDB:ACA1_050000"/>
<organism evidence="2 3">
    <name type="scientific">Acanthamoeba castellanii (strain ATCC 30010 / Neff)</name>
    <dbReference type="NCBI Taxonomy" id="1257118"/>
    <lineage>
        <taxon>Eukaryota</taxon>
        <taxon>Amoebozoa</taxon>
        <taxon>Discosea</taxon>
        <taxon>Longamoebia</taxon>
        <taxon>Centramoebida</taxon>
        <taxon>Acanthamoebidae</taxon>
        <taxon>Acanthamoeba</taxon>
    </lineage>
</organism>
<accession>L8H550</accession>
<feature type="compositionally biased region" description="Basic and acidic residues" evidence="1">
    <location>
        <begin position="86"/>
        <end position="104"/>
    </location>
</feature>
<feature type="region of interest" description="Disordered" evidence="1">
    <location>
        <begin position="458"/>
        <end position="517"/>
    </location>
</feature>
<feature type="compositionally biased region" description="Acidic residues" evidence="1">
    <location>
        <begin position="105"/>
        <end position="118"/>
    </location>
</feature>
<feature type="compositionally biased region" description="Basic residues" evidence="1">
    <location>
        <begin position="482"/>
        <end position="491"/>
    </location>
</feature>
<dbReference type="EMBL" id="KB007928">
    <property type="protein sequence ID" value="ELR19863.1"/>
    <property type="molecule type" value="Genomic_DNA"/>
</dbReference>
<dbReference type="GO" id="GO:0006355">
    <property type="term" value="P:regulation of DNA-templated transcription"/>
    <property type="evidence" value="ECO:0007669"/>
    <property type="project" value="InterPro"/>
</dbReference>
<dbReference type="PANTHER" id="PTHR14296:SF3">
    <property type="entry name" value="DIKAR, ISOFORM F"/>
    <property type="match status" value="1"/>
</dbReference>
<feature type="region of interest" description="Disordered" evidence="1">
    <location>
        <begin position="43"/>
        <end position="208"/>
    </location>
</feature>
<dbReference type="OMA" id="HEVDHEP"/>
<keyword evidence="3" id="KW-1185">Reference proteome</keyword>
<sequence>MWEFASVVAFLDSFEGDLKLHSFNLSGLEGALVELERVAEEHRVQASALSAAAAAAAADQEEKSRSTTNGGDTPPSSSPSSSSVAEADKVVKKEKEKEKEKEQEEKEEEKEEAKEEEVEGKQNGDHSEANGGHEEEEEGEGAKEERKRKRQVKKEKEDDDESEEAGEKAKEEEEEGGDDDDDDDKERDDDDDERNAKRRRRKKAKATEPWMENAGYQHLANLHIALLKNIVGRGASLLTMERWEGYLQRELDKHWDEAMEAYFGPDNPLENSNYLALSLRTKARVLLLKVVCDLQLDANAALLAEIHEIGSKGDHAQLRPTALGRDGRSRLYWYFSSGRHPYLYRETLPLLEDDRYTIIRPGKWKLVCSTLAEIEAFADDLIDNKNKQARRLATTIMHEVVPPLFARELEEEKAAKKKARSRKAGIDTRNVVNTRSRRARKAVDYTYNTKELDKAIREYNQQRDSDSDEEDDGDKQQDKTSSSKRTRRTRRAAPTAAVQGTRSSTRIQQKRKRGAAE</sequence>
<dbReference type="RefSeq" id="XP_004341967.1">
    <property type="nucleotide sequence ID" value="XM_004341918.1"/>
</dbReference>
<dbReference type="GeneID" id="14920697"/>
<dbReference type="PANTHER" id="PTHR14296">
    <property type="entry name" value="REMODELING AND SPACING FACTOR 1"/>
    <property type="match status" value="1"/>
</dbReference>
<feature type="compositionally biased region" description="Basic and acidic residues" evidence="1">
    <location>
        <begin position="119"/>
        <end position="133"/>
    </location>
</feature>
<dbReference type="AlphaFoldDB" id="L8H550"/>
<feature type="compositionally biased region" description="Acidic residues" evidence="1">
    <location>
        <begin position="172"/>
        <end position="193"/>
    </location>
</feature>
<evidence type="ECO:0000256" key="1">
    <source>
        <dbReference type="SAM" id="MobiDB-lite"/>
    </source>
</evidence>
<dbReference type="Proteomes" id="UP000011083">
    <property type="component" value="Unassembled WGS sequence"/>
</dbReference>
<proteinExistence type="predicted"/>
<dbReference type="KEGG" id="acan:ACA1_050000"/>
<evidence type="ECO:0000313" key="3">
    <source>
        <dbReference type="Proteomes" id="UP000011083"/>
    </source>
</evidence>
<dbReference type="InterPro" id="IPR028938">
    <property type="entry name" value="Rsf1-like"/>
</dbReference>
<protein>
    <recommendedName>
        <fullName evidence="4">WHIM1 domain-containing protein</fullName>
    </recommendedName>
</protein>
<feature type="compositionally biased region" description="Polar residues" evidence="1">
    <location>
        <begin position="498"/>
        <end position="507"/>
    </location>
</feature>
<evidence type="ECO:0008006" key="4">
    <source>
        <dbReference type="Google" id="ProtNLM"/>
    </source>
</evidence>